<sequence>MEEAGADFDGFGDAGEDHLSMPLGDFMAFLDSEPAPQEDLEEQQPGVNQSYLLMPGHIISSENAFQIHEDLSENPRNNNLDKQHLSVDALNHANTVEEAIALPYEDYTDGLYFDQHAMHFDHAQIRVVNNLEGVESQPNTYLSCNTFTEQSGLSEVKCEGTGPMLGNTEQEGGNFTSMPIFALDHGAALHDISYTELNIDGATENMHNGNSSCLTVQGEYLQGEYMEYPQPEYESLDMANETSLHDLPQNQSYEMKALPQNICESSSMQVGSPDQYCDDTSLSDYMDDVSSPEYLSSEHNRSEDICFRSDSSTDSSPIPSSRNSSTEDADRYFGDTSKHLQNSMLVSVSNQHQHTFMNPSNPMPSMLHKNSNPATGHVLPFQGLQHNFQQSECANPTLPRFGGMRYKPHDERMTLRLALQTWLLRAGFVP</sequence>
<proteinExistence type="predicted"/>
<feature type="compositionally biased region" description="Basic and acidic residues" evidence="1">
    <location>
        <begin position="296"/>
        <end position="307"/>
    </location>
</feature>
<keyword evidence="3" id="KW-1185">Reference proteome</keyword>
<feature type="compositionally biased region" description="Polar residues" evidence="1">
    <location>
        <begin position="266"/>
        <end position="283"/>
    </location>
</feature>
<dbReference type="Proteomes" id="UP000729402">
    <property type="component" value="Unassembled WGS sequence"/>
</dbReference>
<name>A0A8J5TEI6_ZIZPA</name>
<protein>
    <submittedName>
        <fullName evidence="2">Uncharacterized protein</fullName>
    </submittedName>
</protein>
<feature type="region of interest" description="Disordered" evidence="1">
    <location>
        <begin position="266"/>
        <end position="333"/>
    </location>
</feature>
<evidence type="ECO:0000256" key="1">
    <source>
        <dbReference type="SAM" id="MobiDB-lite"/>
    </source>
</evidence>
<reference evidence="2" key="1">
    <citation type="journal article" date="2021" name="bioRxiv">
        <title>Whole Genome Assembly and Annotation of Northern Wild Rice, Zizania palustris L., Supports a Whole Genome Duplication in the Zizania Genus.</title>
        <authorList>
            <person name="Haas M."/>
            <person name="Kono T."/>
            <person name="Macchietto M."/>
            <person name="Millas R."/>
            <person name="McGilp L."/>
            <person name="Shao M."/>
            <person name="Duquette J."/>
            <person name="Hirsch C.N."/>
            <person name="Kimball J."/>
        </authorList>
    </citation>
    <scope>NUCLEOTIDE SEQUENCE</scope>
    <source>
        <tissue evidence="2">Fresh leaf tissue</tissue>
    </source>
</reference>
<organism evidence="2 3">
    <name type="scientific">Zizania palustris</name>
    <name type="common">Northern wild rice</name>
    <dbReference type="NCBI Taxonomy" id="103762"/>
    <lineage>
        <taxon>Eukaryota</taxon>
        <taxon>Viridiplantae</taxon>
        <taxon>Streptophyta</taxon>
        <taxon>Embryophyta</taxon>
        <taxon>Tracheophyta</taxon>
        <taxon>Spermatophyta</taxon>
        <taxon>Magnoliopsida</taxon>
        <taxon>Liliopsida</taxon>
        <taxon>Poales</taxon>
        <taxon>Poaceae</taxon>
        <taxon>BOP clade</taxon>
        <taxon>Oryzoideae</taxon>
        <taxon>Oryzeae</taxon>
        <taxon>Zizaniinae</taxon>
        <taxon>Zizania</taxon>
    </lineage>
</organism>
<comment type="caution">
    <text evidence="2">The sequence shown here is derived from an EMBL/GenBank/DDBJ whole genome shotgun (WGS) entry which is preliminary data.</text>
</comment>
<reference evidence="2" key="2">
    <citation type="submission" date="2021-02" db="EMBL/GenBank/DDBJ databases">
        <authorList>
            <person name="Kimball J.A."/>
            <person name="Haas M.W."/>
            <person name="Macchietto M."/>
            <person name="Kono T."/>
            <person name="Duquette J."/>
            <person name="Shao M."/>
        </authorList>
    </citation>
    <scope>NUCLEOTIDE SEQUENCE</scope>
    <source>
        <tissue evidence="2">Fresh leaf tissue</tissue>
    </source>
</reference>
<evidence type="ECO:0000313" key="2">
    <source>
        <dbReference type="EMBL" id="KAG8078144.1"/>
    </source>
</evidence>
<dbReference type="AlphaFoldDB" id="A0A8J5TEI6"/>
<dbReference type="OrthoDB" id="448448at2759"/>
<dbReference type="EMBL" id="JAAALK010000282">
    <property type="protein sequence ID" value="KAG8078144.1"/>
    <property type="molecule type" value="Genomic_DNA"/>
</dbReference>
<gene>
    <name evidence="2" type="ORF">GUJ93_ZPchr0007g3455</name>
</gene>
<evidence type="ECO:0000313" key="3">
    <source>
        <dbReference type="Proteomes" id="UP000729402"/>
    </source>
</evidence>
<feature type="compositionally biased region" description="Low complexity" evidence="1">
    <location>
        <begin position="308"/>
        <end position="326"/>
    </location>
</feature>
<accession>A0A8J5TEI6</accession>